<dbReference type="Proteomes" id="UP000039324">
    <property type="component" value="Unassembled WGS sequence"/>
</dbReference>
<dbReference type="OrthoDB" id="10268014at2759"/>
<reference evidence="2 4" key="1">
    <citation type="submission" date="2015-02" db="EMBL/GenBank/DDBJ databases">
        <authorList>
            <person name="Chooi Y.-H."/>
        </authorList>
    </citation>
    <scope>NUCLEOTIDE SEQUENCE [LARGE SCALE GENOMIC DNA]</scope>
    <source>
        <strain evidence="2">E3</strain>
    </source>
</reference>
<dbReference type="SUPFAM" id="SSF56059">
    <property type="entry name" value="Glutathione synthetase ATP-binding domain-like"/>
    <property type="match status" value="1"/>
</dbReference>
<dbReference type="AlphaFoldDB" id="A0A0G4IRL3"/>
<organism evidence="2 4">
    <name type="scientific">Plasmodiophora brassicae</name>
    <name type="common">Clubroot disease agent</name>
    <dbReference type="NCBI Taxonomy" id="37360"/>
    <lineage>
        <taxon>Eukaryota</taxon>
        <taxon>Sar</taxon>
        <taxon>Rhizaria</taxon>
        <taxon>Endomyxa</taxon>
        <taxon>Phytomyxea</taxon>
        <taxon>Plasmodiophorida</taxon>
        <taxon>Plasmodiophoridae</taxon>
        <taxon>Plasmodiophora</taxon>
    </lineage>
</organism>
<dbReference type="EMBL" id="OVEO01000009">
    <property type="protein sequence ID" value="SPQ98335.1"/>
    <property type="molecule type" value="Genomic_DNA"/>
</dbReference>
<keyword evidence="4" id="KW-1185">Reference proteome</keyword>
<evidence type="ECO:0000313" key="2">
    <source>
        <dbReference type="EMBL" id="CEO97789.1"/>
    </source>
</evidence>
<evidence type="ECO:0000313" key="4">
    <source>
        <dbReference type="Proteomes" id="UP000039324"/>
    </source>
</evidence>
<evidence type="ECO:0000313" key="3">
    <source>
        <dbReference type="EMBL" id="SPQ98335.1"/>
    </source>
</evidence>
<protein>
    <submittedName>
        <fullName evidence="2">Uncharacterized protein</fullName>
    </submittedName>
</protein>
<sequence>MVSTAEKAQNRVDEGEKQRTSKTVRHAGRHVTGNDFEPEKHFYPRVLNASLHPMVTAFLNLGNERIAMRYSHLHPGIARDRIMELFNYQPAFFNWAGADLFHVTNEHAQRRMIVIEINSCPSGQKSMPALDGVDDNAETGYHRLLRKSFVTLLERQKATLPAGGLAVVYDKNPMEASGYAAVISELCHEPVYLVEFYSYDPDPPVKWVDGVMHVRDQSDEWFPIRAAFRYVTQKPWTRFPVITKTLVFNPVLACLAGGRNKLVAAKAYDFFNAEMVNSGLQIHAPDTVTDVALAEIPLYVRSMGWHAVVKIPYSNAGQGVFTITSKAELDRFMALDHHYDKFIVQQLVGNVKWSSIGKHGSYYHVGMIPNRKNCTYVADVRMMIGASPDGFRPIAVYGRRAEQPLTEELDCVDDSWPMLGTNLSIKLDNGHWGSDTNRLVLMDRKDFNKLGISIDDLIEGYVQTVMATIAIDKMCKRLVSDDGTFNLDLFSSLNQDEHFIEEMM</sequence>
<proteinExistence type="predicted"/>
<feature type="compositionally biased region" description="Basic and acidic residues" evidence="1">
    <location>
        <begin position="8"/>
        <end position="19"/>
    </location>
</feature>
<gene>
    <name evidence="2" type="ORF">PBRA_005903</name>
    <name evidence="3" type="ORF">PLBR_LOCUS5550</name>
</gene>
<feature type="region of interest" description="Disordered" evidence="1">
    <location>
        <begin position="1"/>
        <end position="25"/>
    </location>
</feature>
<keyword evidence="3" id="KW-0496">Mitochondrion</keyword>
<evidence type="ECO:0000256" key="1">
    <source>
        <dbReference type="SAM" id="MobiDB-lite"/>
    </source>
</evidence>
<reference evidence="3 5" key="2">
    <citation type="submission" date="2018-03" db="EMBL/GenBank/DDBJ databases">
        <authorList>
            <person name="Fogelqvist J."/>
        </authorList>
    </citation>
    <scope>NUCLEOTIDE SEQUENCE [LARGE SCALE GENOMIC DNA]</scope>
</reference>
<name>A0A0G4IRL3_PLABS</name>
<accession>A0A0G4IRL3</accession>
<dbReference type="Proteomes" id="UP000290189">
    <property type="component" value="Unassembled WGS sequence"/>
</dbReference>
<dbReference type="EMBL" id="CDSF01000080">
    <property type="protein sequence ID" value="CEO97789.1"/>
    <property type="molecule type" value="Genomic_DNA"/>
</dbReference>
<dbReference type="OMA" id="GKFYHVG"/>
<evidence type="ECO:0000313" key="5">
    <source>
        <dbReference type="Proteomes" id="UP000290189"/>
    </source>
</evidence>
<geneLocation type="mitochondrion" evidence="3"/>